<keyword evidence="12 15" id="KW-1133">Transmembrane helix</keyword>
<dbReference type="Gene3D" id="3.30.450.20">
    <property type="entry name" value="PAS domain"/>
    <property type="match status" value="1"/>
</dbReference>
<dbReference type="Pfam" id="PF02518">
    <property type="entry name" value="HATPase_c"/>
    <property type="match status" value="1"/>
</dbReference>
<feature type="domain" description="Histidine kinase" evidence="16">
    <location>
        <begin position="340"/>
        <end position="556"/>
    </location>
</feature>
<dbReference type="EMBL" id="CP002691">
    <property type="protein sequence ID" value="AEE54292.1"/>
    <property type="molecule type" value="Genomic_DNA"/>
</dbReference>
<protein>
    <recommendedName>
        <fullName evidence="4">histidine kinase</fullName>
        <ecNumber evidence="4">2.7.13.3</ecNumber>
    </recommendedName>
</protein>
<dbReference type="KEGG" id="hhy:Halhy_6476"/>
<dbReference type="SMART" id="SM00388">
    <property type="entry name" value="HisKA"/>
    <property type="match status" value="1"/>
</dbReference>
<dbReference type="Gene3D" id="1.10.287.130">
    <property type="match status" value="1"/>
</dbReference>
<dbReference type="InterPro" id="IPR036097">
    <property type="entry name" value="HisK_dim/P_sf"/>
</dbReference>
<dbReference type="HOGENOM" id="CLU_000445_89_2_10"/>
<evidence type="ECO:0000256" key="2">
    <source>
        <dbReference type="ARBA" id="ARBA00004141"/>
    </source>
</evidence>
<evidence type="ECO:0000259" key="17">
    <source>
        <dbReference type="PROSITE" id="PS50112"/>
    </source>
</evidence>
<keyword evidence="6" id="KW-0597">Phosphoprotein</keyword>
<evidence type="ECO:0000256" key="10">
    <source>
        <dbReference type="ARBA" id="ARBA00022777"/>
    </source>
</evidence>
<evidence type="ECO:0000256" key="3">
    <source>
        <dbReference type="ARBA" id="ARBA00004236"/>
    </source>
</evidence>
<proteinExistence type="predicted"/>
<dbReference type="InterPro" id="IPR050351">
    <property type="entry name" value="BphY/WalK/GraS-like"/>
</dbReference>
<dbReference type="RefSeq" id="WP_013768809.1">
    <property type="nucleotide sequence ID" value="NC_015510.1"/>
</dbReference>
<dbReference type="CDD" id="cd00082">
    <property type="entry name" value="HisKA"/>
    <property type="match status" value="1"/>
</dbReference>
<dbReference type="CDD" id="cd06225">
    <property type="entry name" value="HAMP"/>
    <property type="match status" value="1"/>
</dbReference>
<dbReference type="PROSITE" id="PS50885">
    <property type="entry name" value="HAMP"/>
    <property type="match status" value="1"/>
</dbReference>
<organism evidence="19 20">
    <name type="scientific">Haliscomenobacter hydrossis (strain ATCC 27775 / DSM 1100 / LMG 10767 / O)</name>
    <dbReference type="NCBI Taxonomy" id="760192"/>
    <lineage>
        <taxon>Bacteria</taxon>
        <taxon>Pseudomonadati</taxon>
        <taxon>Bacteroidota</taxon>
        <taxon>Saprospiria</taxon>
        <taxon>Saprospirales</taxon>
        <taxon>Haliscomenobacteraceae</taxon>
        <taxon>Haliscomenobacter</taxon>
    </lineage>
</organism>
<keyword evidence="7" id="KW-0808">Transferase</keyword>
<evidence type="ECO:0000256" key="5">
    <source>
        <dbReference type="ARBA" id="ARBA00022475"/>
    </source>
</evidence>
<dbReference type="InterPro" id="IPR004358">
    <property type="entry name" value="Sig_transdc_His_kin-like_C"/>
</dbReference>
<reference evidence="19 20" key="1">
    <citation type="journal article" date="2011" name="Stand. Genomic Sci.">
        <title>Complete genome sequence of Haliscomenobacter hydrossis type strain (O).</title>
        <authorList>
            <consortium name="US DOE Joint Genome Institute (JGI-PGF)"/>
            <person name="Daligault H."/>
            <person name="Lapidus A."/>
            <person name="Zeytun A."/>
            <person name="Nolan M."/>
            <person name="Lucas S."/>
            <person name="Del Rio T.G."/>
            <person name="Tice H."/>
            <person name="Cheng J.F."/>
            <person name="Tapia R."/>
            <person name="Han C."/>
            <person name="Goodwin L."/>
            <person name="Pitluck S."/>
            <person name="Liolios K."/>
            <person name="Pagani I."/>
            <person name="Ivanova N."/>
            <person name="Huntemann M."/>
            <person name="Mavromatis K."/>
            <person name="Mikhailova N."/>
            <person name="Pati A."/>
            <person name="Chen A."/>
            <person name="Palaniappan K."/>
            <person name="Land M."/>
            <person name="Hauser L."/>
            <person name="Brambilla E.M."/>
            <person name="Rohde M."/>
            <person name="Verbarg S."/>
            <person name="Goker M."/>
            <person name="Bristow J."/>
            <person name="Eisen J.A."/>
            <person name="Markowitz V."/>
            <person name="Hugenholtz P."/>
            <person name="Kyrpides N.C."/>
            <person name="Klenk H.P."/>
            <person name="Woyke T."/>
        </authorList>
    </citation>
    <scope>NUCLEOTIDE SEQUENCE [LARGE SCALE GENOMIC DNA]</scope>
    <source>
        <strain evidence="20">ATCC 27775 / DSM 1100 / LMG 10767 / O</strain>
    </source>
</reference>
<dbReference type="SUPFAM" id="SSF55874">
    <property type="entry name" value="ATPase domain of HSP90 chaperone/DNA topoisomerase II/histidine kinase"/>
    <property type="match status" value="1"/>
</dbReference>
<reference key="2">
    <citation type="submission" date="2011-04" db="EMBL/GenBank/DDBJ databases">
        <title>Complete sequence of chromosome of Haliscomenobacter hydrossis DSM 1100.</title>
        <authorList>
            <consortium name="US DOE Joint Genome Institute (JGI-PGF)"/>
            <person name="Lucas S."/>
            <person name="Han J."/>
            <person name="Lapidus A."/>
            <person name="Bruce D."/>
            <person name="Goodwin L."/>
            <person name="Pitluck S."/>
            <person name="Peters L."/>
            <person name="Kyrpides N."/>
            <person name="Mavromatis K."/>
            <person name="Ivanova N."/>
            <person name="Ovchinnikova G."/>
            <person name="Pagani I."/>
            <person name="Daligault H."/>
            <person name="Detter J.C."/>
            <person name="Han C."/>
            <person name="Land M."/>
            <person name="Hauser L."/>
            <person name="Markowitz V."/>
            <person name="Cheng J.-F."/>
            <person name="Hugenholtz P."/>
            <person name="Woyke T."/>
            <person name="Wu D."/>
            <person name="Verbarg S."/>
            <person name="Frueling A."/>
            <person name="Brambilla E."/>
            <person name="Klenk H.-P."/>
            <person name="Eisen J.A."/>
        </authorList>
    </citation>
    <scope>NUCLEOTIDE SEQUENCE</scope>
    <source>
        <strain>DSM 1100</strain>
    </source>
</reference>
<dbReference type="PANTHER" id="PTHR42878:SF7">
    <property type="entry name" value="SENSOR HISTIDINE KINASE GLRK"/>
    <property type="match status" value="1"/>
</dbReference>
<keyword evidence="13" id="KW-0902">Two-component regulatory system</keyword>
<evidence type="ECO:0000256" key="11">
    <source>
        <dbReference type="ARBA" id="ARBA00022840"/>
    </source>
</evidence>
<evidence type="ECO:0000256" key="1">
    <source>
        <dbReference type="ARBA" id="ARBA00000085"/>
    </source>
</evidence>
<evidence type="ECO:0000256" key="13">
    <source>
        <dbReference type="ARBA" id="ARBA00023012"/>
    </source>
</evidence>
<dbReference type="SMART" id="SM00304">
    <property type="entry name" value="HAMP"/>
    <property type="match status" value="1"/>
</dbReference>
<dbReference type="InterPro" id="IPR036890">
    <property type="entry name" value="HATPase_C_sf"/>
</dbReference>
<dbReference type="Pfam" id="PF00672">
    <property type="entry name" value="HAMP"/>
    <property type="match status" value="1"/>
</dbReference>
<evidence type="ECO:0000256" key="4">
    <source>
        <dbReference type="ARBA" id="ARBA00012438"/>
    </source>
</evidence>
<dbReference type="Pfam" id="PF00989">
    <property type="entry name" value="PAS"/>
    <property type="match status" value="1"/>
</dbReference>
<dbReference type="InterPro" id="IPR003661">
    <property type="entry name" value="HisK_dim/P_dom"/>
</dbReference>
<dbReference type="STRING" id="760192.Halhy_6476"/>
<dbReference type="InterPro" id="IPR003660">
    <property type="entry name" value="HAMP_dom"/>
</dbReference>
<evidence type="ECO:0000256" key="15">
    <source>
        <dbReference type="SAM" id="Phobius"/>
    </source>
</evidence>
<evidence type="ECO:0000256" key="9">
    <source>
        <dbReference type="ARBA" id="ARBA00022741"/>
    </source>
</evidence>
<evidence type="ECO:0000256" key="6">
    <source>
        <dbReference type="ARBA" id="ARBA00022553"/>
    </source>
</evidence>
<keyword evidence="20" id="KW-1185">Reference proteome</keyword>
<evidence type="ECO:0000313" key="20">
    <source>
        <dbReference type="Proteomes" id="UP000008461"/>
    </source>
</evidence>
<dbReference type="InterPro" id="IPR013767">
    <property type="entry name" value="PAS_fold"/>
</dbReference>
<dbReference type="SMART" id="SM00387">
    <property type="entry name" value="HATPase_c"/>
    <property type="match status" value="1"/>
</dbReference>
<evidence type="ECO:0000259" key="18">
    <source>
        <dbReference type="PROSITE" id="PS50885"/>
    </source>
</evidence>
<dbReference type="Gene3D" id="3.30.565.10">
    <property type="entry name" value="Histidine kinase-like ATPase, C-terminal domain"/>
    <property type="match status" value="1"/>
</dbReference>
<evidence type="ECO:0000259" key="16">
    <source>
        <dbReference type="PROSITE" id="PS50109"/>
    </source>
</evidence>
<dbReference type="FunFam" id="3.30.565.10:FF:000023">
    <property type="entry name" value="PAS domain-containing sensor histidine kinase"/>
    <property type="match status" value="1"/>
</dbReference>
<dbReference type="PANTHER" id="PTHR42878">
    <property type="entry name" value="TWO-COMPONENT HISTIDINE KINASE"/>
    <property type="match status" value="1"/>
</dbReference>
<dbReference type="GO" id="GO:0005524">
    <property type="term" value="F:ATP binding"/>
    <property type="evidence" value="ECO:0007669"/>
    <property type="project" value="UniProtKB-KW"/>
</dbReference>
<dbReference type="InterPro" id="IPR003594">
    <property type="entry name" value="HATPase_dom"/>
</dbReference>
<dbReference type="InterPro" id="IPR000014">
    <property type="entry name" value="PAS"/>
</dbReference>
<evidence type="ECO:0000313" key="19">
    <source>
        <dbReference type="EMBL" id="AEE54292.1"/>
    </source>
</evidence>
<dbReference type="GO" id="GO:0007234">
    <property type="term" value="P:osmosensory signaling via phosphorelay pathway"/>
    <property type="evidence" value="ECO:0007669"/>
    <property type="project" value="TreeGrafter"/>
</dbReference>
<name>F4KRA5_HALH1</name>
<dbReference type="SMART" id="SM00091">
    <property type="entry name" value="PAS"/>
    <property type="match status" value="1"/>
</dbReference>
<sequence>MTLQRKIALGSTFLFLLLLLISGVSTYYISVLKNDTQEVLKDNYESVSYCHAMITLLDTQPSQYTRFDDYLQKQENNVTETGEKAANLALRKAFQQFSRDSTQASAVRKNILHILHINMQAIQRKNDVAISTARRANLYISTLAAFLFLIAFTFVLNFPGLIAEPIKKFNEAIQELSRKNYNFRMHMDAADEFGQLAGAINQMASKLDEYENSNVAQLMFEKKRAEAVINSLDDASIGVDKHGTVLFANQKALQLLGLEAAETIGQATSTLAQRNDLLKFMLENPSGTSPFKIVMDNRENYFLLDSYKIQVDEEPGIVFVLKNITTFLEKDVAKTNFLATISHELKTPISGIKLGLQLLENPKTGALNSDQLQLLQDIKYDSDRLLRITSELLNMTQLETGKIDIKLEAIDPSELVGTALQALFPQTQEKKLQLSTQFAPNLPKVWCDPEKTIWVLINLLSNAIRHASESDRLTVSIESQGQQVLFSIQDQGPGIAPEFQEKIFEKYVKAPGSKSTGTGLGLAISRDFVEAMGGKIGVNSQLGHGATFFFDLPQFQE</sequence>
<dbReference type="GO" id="GO:0030295">
    <property type="term" value="F:protein kinase activator activity"/>
    <property type="evidence" value="ECO:0007669"/>
    <property type="project" value="TreeGrafter"/>
</dbReference>
<dbReference type="PRINTS" id="PR00344">
    <property type="entry name" value="BCTRLSENSOR"/>
</dbReference>
<dbReference type="Proteomes" id="UP000008461">
    <property type="component" value="Chromosome"/>
</dbReference>
<dbReference type="Pfam" id="PF00512">
    <property type="entry name" value="HisKA"/>
    <property type="match status" value="1"/>
</dbReference>
<keyword evidence="5" id="KW-1003">Cell membrane</keyword>
<dbReference type="CDD" id="cd00130">
    <property type="entry name" value="PAS"/>
    <property type="match status" value="1"/>
</dbReference>
<keyword evidence="9" id="KW-0547">Nucleotide-binding</keyword>
<dbReference type="Gene3D" id="6.10.340.10">
    <property type="match status" value="1"/>
</dbReference>
<dbReference type="eggNOG" id="COG5002">
    <property type="taxonomic scope" value="Bacteria"/>
</dbReference>
<gene>
    <name evidence="19" type="ordered locus">Halhy_6476</name>
</gene>
<dbReference type="GO" id="GO:0005886">
    <property type="term" value="C:plasma membrane"/>
    <property type="evidence" value="ECO:0007669"/>
    <property type="project" value="UniProtKB-SubCell"/>
</dbReference>
<evidence type="ECO:0000256" key="7">
    <source>
        <dbReference type="ARBA" id="ARBA00022679"/>
    </source>
</evidence>
<keyword evidence="10 19" id="KW-0418">Kinase</keyword>
<keyword evidence="8 15" id="KW-0812">Transmembrane</keyword>
<dbReference type="InterPro" id="IPR005467">
    <property type="entry name" value="His_kinase_dom"/>
</dbReference>
<dbReference type="AlphaFoldDB" id="F4KRA5"/>
<dbReference type="GO" id="GO:0000155">
    <property type="term" value="F:phosphorelay sensor kinase activity"/>
    <property type="evidence" value="ECO:0007669"/>
    <property type="project" value="InterPro"/>
</dbReference>
<dbReference type="PROSITE" id="PS50112">
    <property type="entry name" value="PAS"/>
    <property type="match status" value="1"/>
</dbReference>
<evidence type="ECO:0000256" key="8">
    <source>
        <dbReference type="ARBA" id="ARBA00022692"/>
    </source>
</evidence>
<dbReference type="NCBIfam" id="TIGR00229">
    <property type="entry name" value="sensory_box"/>
    <property type="match status" value="1"/>
</dbReference>
<evidence type="ECO:0000256" key="14">
    <source>
        <dbReference type="ARBA" id="ARBA00023136"/>
    </source>
</evidence>
<dbReference type="EC" id="2.7.13.3" evidence="4"/>
<comment type="subcellular location">
    <subcellularLocation>
        <location evidence="3">Cell membrane</location>
    </subcellularLocation>
    <subcellularLocation>
        <location evidence="2">Membrane</location>
        <topology evidence="2">Multi-pass membrane protein</topology>
    </subcellularLocation>
</comment>
<keyword evidence="14 15" id="KW-0472">Membrane</keyword>
<evidence type="ECO:0000256" key="12">
    <source>
        <dbReference type="ARBA" id="ARBA00022989"/>
    </source>
</evidence>
<dbReference type="GO" id="GO:0000156">
    <property type="term" value="F:phosphorelay response regulator activity"/>
    <property type="evidence" value="ECO:0007669"/>
    <property type="project" value="TreeGrafter"/>
</dbReference>
<dbReference type="GO" id="GO:0006355">
    <property type="term" value="P:regulation of DNA-templated transcription"/>
    <property type="evidence" value="ECO:0007669"/>
    <property type="project" value="InterPro"/>
</dbReference>
<accession>F4KRA5</accession>
<feature type="domain" description="PAS" evidence="17">
    <location>
        <begin position="221"/>
        <end position="266"/>
    </location>
</feature>
<dbReference type="SUPFAM" id="SSF47384">
    <property type="entry name" value="Homodimeric domain of signal transducing histidine kinase"/>
    <property type="match status" value="1"/>
</dbReference>
<feature type="transmembrane region" description="Helical" evidence="15">
    <location>
        <begin position="138"/>
        <end position="158"/>
    </location>
</feature>
<dbReference type="PROSITE" id="PS50109">
    <property type="entry name" value="HIS_KIN"/>
    <property type="match status" value="1"/>
</dbReference>
<comment type="catalytic activity">
    <reaction evidence="1">
        <text>ATP + protein L-histidine = ADP + protein N-phospho-L-histidine.</text>
        <dbReference type="EC" id="2.7.13.3"/>
    </reaction>
</comment>
<keyword evidence="11" id="KW-0067">ATP-binding</keyword>
<feature type="domain" description="HAMP" evidence="18">
    <location>
        <begin position="160"/>
        <end position="212"/>
    </location>
</feature>
<dbReference type="InterPro" id="IPR035965">
    <property type="entry name" value="PAS-like_dom_sf"/>
</dbReference>
<dbReference type="SUPFAM" id="SSF158472">
    <property type="entry name" value="HAMP domain-like"/>
    <property type="match status" value="1"/>
</dbReference>
<dbReference type="SUPFAM" id="SSF55785">
    <property type="entry name" value="PYP-like sensor domain (PAS domain)"/>
    <property type="match status" value="1"/>
</dbReference>
<dbReference type="CDD" id="cd00075">
    <property type="entry name" value="HATPase"/>
    <property type="match status" value="1"/>
</dbReference>